<dbReference type="OrthoDB" id="9808813at2"/>
<feature type="active site" evidence="17">
    <location>
        <position position="151"/>
    </location>
</feature>
<evidence type="ECO:0000313" key="20">
    <source>
        <dbReference type="Proteomes" id="UP000183900"/>
    </source>
</evidence>
<comment type="function">
    <text evidence="15 17">Poorly processive, error-prone DNA polymerase involved in untargeted mutagenesis. Copies undamaged DNA at stalled replication forks, which arise in vivo from mismatched or misaligned primer ends. These misaligned primers can be extended by PolIV. Exhibits no 3'-5' exonuclease (proofreading) activity. May be involved in translesional synthesis, in conjunction with the beta clamp from PolIII.</text>
</comment>
<dbReference type="GO" id="GO:0042276">
    <property type="term" value="P:error-prone translesion synthesis"/>
    <property type="evidence" value="ECO:0007669"/>
    <property type="project" value="TreeGrafter"/>
</dbReference>
<dbReference type="CDD" id="cd03586">
    <property type="entry name" value="PolY_Pol_IV_kappa"/>
    <property type="match status" value="1"/>
</dbReference>
<evidence type="ECO:0000256" key="17">
    <source>
        <dbReference type="HAMAP-Rule" id="MF_01113"/>
    </source>
</evidence>
<keyword evidence="12 17" id="KW-0239">DNA-directed DNA polymerase</keyword>
<keyword evidence="4 17" id="KW-0515">Mutator protein</keyword>
<evidence type="ECO:0000256" key="12">
    <source>
        <dbReference type="ARBA" id="ARBA00022932"/>
    </source>
</evidence>
<dbReference type="GO" id="GO:0003887">
    <property type="term" value="F:DNA-directed DNA polymerase activity"/>
    <property type="evidence" value="ECO:0007669"/>
    <property type="project" value="UniProtKB-UniRule"/>
</dbReference>
<proteinExistence type="inferred from homology"/>
<dbReference type="GO" id="GO:0000287">
    <property type="term" value="F:magnesium ion binding"/>
    <property type="evidence" value="ECO:0007669"/>
    <property type="project" value="UniProtKB-UniRule"/>
</dbReference>
<comment type="catalytic activity">
    <reaction evidence="16 17">
        <text>DNA(n) + a 2'-deoxyribonucleoside 5'-triphosphate = DNA(n+1) + diphosphate</text>
        <dbReference type="Rhea" id="RHEA:22508"/>
        <dbReference type="Rhea" id="RHEA-COMP:17339"/>
        <dbReference type="Rhea" id="RHEA-COMP:17340"/>
        <dbReference type="ChEBI" id="CHEBI:33019"/>
        <dbReference type="ChEBI" id="CHEBI:61560"/>
        <dbReference type="ChEBI" id="CHEBI:173112"/>
        <dbReference type="EC" id="2.7.7.7"/>
    </reaction>
</comment>
<evidence type="ECO:0000256" key="11">
    <source>
        <dbReference type="ARBA" id="ARBA00022842"/>
    </source>
</evidence>
<evidence type="ECO:0000256" key="5">
    <source>
        <dbReference type="ARBA" id="ARBA00022490"/>
    </source>
</evidence>
<evidence type="ECO:0000259" key="18">
    <source>
        <dbReference type="PROSITE" id="PS50173"/>
    </source>
</evidence>
<keyword evidence="6 17" id="KW-0808">Transferase</keyword>
<dbReference type="Gene3D" id="1.10.150.20">
    <property type="entry name" value="5' to 3' exonuclease, C-terminal subdomain"/>
    <property type="match status" value="1"/>
</dbReference>
<dbReference type="AlphaFoldDB" id="A0A0K6I4P8"/>
<dbReference type="InterPro" id="IPR036775">
    <property type="entry name" value="DNA_pol_Y-fam_lit_finger_sf"/>
</dbReference>
<evidence type="ECO:0000256" key="6">
    <source>
        <dbReference type="ARBA" id="ARBA00022679"/>
    </source>
</evidence>
<dbReference type="Gene3D" id="3.30.1490.100">
    <property type="entry name" value="DNA polymerase, Y-family, little finger domain"/>
    <property type="match status" value="1"/>
</dbReference>
<protein>
    <recommendedName>
        <fullName evidence="17">DNA polymerase IV</fullName>
        <shortName evidence="17">Pol IV</shortName>
        <ecNumber evidence="17">2.7.7.7</ecNumber>
    </recommendedName>
</protein>
<evidence type="ECO:0000256" key="7">
    <source>
        <dbReference type="ARBA" id="ARBA00022695"/>
    </source>
</evidence>
<dbReference type="InterPro" id="IPR022880">
    <property type="entry name" value="DNApol_IV"/>
</dbReference>
<dbReference type="Gene3D" id="3.40.1170.60">
    <property type="match status" value="1"/>
</dbReference>
<dbReference type="Pfam" id="PF11799">
    <property type="entry name" value="IMS_C"/>
    <property type="match status" value="1"/>
</dbReference>
<dbReference type="InterPro" id="IPR043128">
    <property type="entry name" value="Rev_trsase/Diguanyl_cyclase"/>
</dbReference>
<feature type="site" description="Substrate discrimination" evidence="17">
    <location>
        <position position="62"/>
    </location>
</feature>
<dbReference type="GO" id="GO:0006281">
    <property type="term" value="P:DNA repair"/>
    <property type="evidence" value="ECO:0007669"/>
    <property type="project" value="UniProtKB-UniRule"/>
</dbReference>
<dbReference type="HAMAP" id="MF_01113">
    <property type="entry name" value="DNApol_IV"/>
    <property type="match status" value="1"/>
</dbReference>
<dbReference type="GO" id="GO:0006261">
    <property type="term" value="P:DNA-templated DNA replication"/>
    <property type="evidence" value="ECO:0007669"/>
    <property type="project" value="UniProtKB-UniRule"/>
</dbReference>
<evidence type="ECO:0000256" key="10">
    <source>
        <dbReference type="ARBA" id="ARBA00022763"/>
    </source>
</evidence>
<dbReference type="Proteomes" id="UP000183900">
    <property type="component" value="Unassembled WGS sequence"/>
</dbReference>
<evidence type="ECO:0000256" key="2">
    <source>
        <dbReference type="ARBA" id="ARBA00010945"/>
    </source>
</evidence>
<comment type="subcellular location">
    <subcellularLocation>
        <location evidence="1 17">Cytoplasm</location>
    </subcellularLocation>
</comment>
<evidence type="ECO:0000256" key="13">
    <source>
        <dbReference type="ARBA" id="ARBA00023125"/>
    </source>
</evidence>
<keyword evidence="13 17" id="KW-0238">DNA-binding</keyword>
<dbReference type="FunFam" id="3.30.1490.100:FF:000004">
    <property type="entry name" value="DNA polymerase IV"/>
    <property type="match status" value="1"/>
</dbReference>
<dbReference type="PANTHER" id="PTHR11076">
    <property type="entry name" value="DNA REPAIR POLYMERASE UMUC / TRANSFERASE FAMILY MEMBER"/>
    <property type="match status" value="1"/>
</dbReference>
<evidence type="ECO:0000256" key="16">
    <source>
        <dbReference type="ARBA" id="ARBA00049244"/>
    </source>
</evidence>
<dbReference type="GO" id="GO:0003684">
    <property type="term" value="F:damaged DNA binding"/>
    <property type="evidence" value="ECO:0007669"/>
    <property type="project" value="InterPro"/>
</dbReference>
<evidence type="ECO:0000256" key="1">
    <source>
        <dbReference type="ARBA" id="ARBA00004496"/>
    </source>
</evidence>
<organism evidence="19 20">
    <name type="scientific">Pannonibacter indicus</name>
    <dbReference type="NCBI Taxonomy" id="466044"/>
    <lineage>
        <taxon>Bacteria</taxon>
        <taxon>Pseudomonadati</taxon>
        <taxon>Pseudomonadota</taxon>
        <taxon>Alphaproteobacteria</taxon>
        <taxon>Hyphomicrobiales</taxon>
        <taxon>Stappiaceae</taxon>
        <taxon>Pannonibacter</taxon>
    </lineage>
</organism>
<dbReference type="FunFam" id="3.40.1170.60:FF:000001">
    <property type="entry name" value="DNA polymerase IV"/>
    <property type="match status" value="1"/>
</dbReference>
<evidence type="ECO:0000256" key="4">
    <source>
        <dbReference type="ARBA" id="ARBA00022457"/>
    </source>
</evidence>
<dbReference type="InterPro" id="IPR001126">
    <property type="entry name" value="UmuC"/>
</dbReference>
<keyword evidence="20" id="KW-1185">Reference proteome</keyword>
<feature type="domain" description="UmuC" evidence="18">
    <location>
        <begin position="53"/>
        <end position="233"/>
    </location>
</feature>
<dbReference type="NCBIfam" id="NF002751">
    <property type="entry name" value="PRK02794.1"/>
    <property type="match status" value="1"/>
</dbReference>
<dbReference type="GO" id="GO:0005829">
    <property type="term" value="C:cytosol"/>
    <property type="evidence" value="ECO:0007669"/>
    <property type="project" value="TreeGrafter"/>
</dbReference>
<keyword evidence="7 17" id="KW-0548">Nucleotidyltransferase</keyword>
<dbReference type="PROSITE" id="PS50173">
    <property type="entry name" value="UMUC"/>
    <property type="match status" value="1"/>
</dbReference>
<dbReference type="SUPFAM" id="SSF100879">
    <property type="entry name" value="Lesion bypass DNA polymerase (Y-family), little finger domain"/>
    <property type="match status" value="1"/>
</dbReference>
<dbReference type="InterPro" id="IPR043502">
    <property type="entry name" value="DNA/RNA_pol_sf"/>
</dbReference>
<comment type="similarity">
    <text evidence="2 17">Belongs to the DNA polymerase type-Y family.</text>
</comment>
<name>A0A0K6I4P8_9HYPH</name>
<evidence type="ECO:0000256" key="15">
    <source>
        <dbReference type="ARBA" id="ARBA00025589"/>
    </source>
</evidence>
<evidence type="ECO:0000256" key="9">
    <source>
        <dbReference type="ARBA" id="ARBA00022723"/>
    </source>
</evidence>
<dbReference type="InterPro" id="IPR017961">
    <property type="entry name" value="DNA_pol_Y-fam_little_finger"/>
</dbReference>
<dbReference type="EMBL" id="CYHE01000009">
    <property type="protein sequence ID" value="CUA98277.1"/>
    <property type="molecule type" value="Genomic_DNA"/>
</dbReference>
<evidence type="ECO:0000313" key="19">
    <source>
        <dbReference type="EMBL" id="CUA98277.1"/>
    </source>
</evidence>
<dbReference type="RefSeq" id="WP_055456309.1">
    <property type="nucleotide sequence ID" value="NZ_CYHE01000009.1"/>
</dbReference>
<evidence type="ECO:0000256" key="14">
    <source>
        <dbReference type="ARBA" id="ARBA00023204"/>
    </source>
</evidence>
<dbReference type="NCBIfam" id="NF002677">
    <property type="entry name" value="PRK02406.1"/>
    <property type="match status" value="1"/>
</dbReference>
<keyword evidence="14 17" id="KW-0234">DNA repair</keyword>
<dbReference type="EC" id="2.7.7.7" evidence="17"/>
<sequence length="442" mass="47851">MGEAGSTDAAAVGQRPRPLCRDCGARPEPGRQRCKACGSPRLVSHPELDQLAIAHIDCDAFYASIEKRDNPELRDLPVIVGGGQRGVVSTCCYIARIHGVRSAMPMYKALEACPDAVVIKPNMAKYAETGRLVRERMLALTPLVEPLSIDEAFLDLTGTTRLHHATPAEVLARFIRDLESEVGITASVGLAPNKFLAKIASDLDKPRGFSVIGAAEAKSFLAERHVGLIWGVGKVFQGKLASDGITTIGQLQGMDPSDLIRRYGTMGLRLAKLCQGEDDRSVSPERETKSISAETTFDKDIAQVPVLRPILRDLSEKVSRRMKKAGFAGRTVTLKLKTGDFRTITRSRQLSSPTQLAGRIFALGDELLADAAKGQHFRLIGIGLSDLCDADLADPADLVDQEAGRQAKAERAIDALREKFGLTAVETGLTHAAKLKRRPEVE</sequence>
<gene>
    <name evidence="17" type="primary">dinB</name>
    <name evidence="19" type="ORF">Ga0061067_10984</name>
</gene>
<dbReference type="SUPFAM" id="SSF56672">
    <property type="entry name" value="DNA/RNA polymerases"/>
    <property type="match status" value="1"/>
</dbReference>
<reference evidence="20" key="1">
    <citation type="submission" date="2015-08" db="EMBL/GenBank/DDBJ databases">
        <authorList>
            <person name="Varghese N."/>
        </authorList>
    </citation>
    <scope>NUCLEOTIDE SEQUENCE [LARGE SCALE GENOMIC DNA]</scope>
    <source>
        <strain evidence="20">DSM 23407</strain>
    </source>
</reference>
<dbReference type="InterPro" id="IPR050116">
    <property type="entry name" value="DNA_polymerase-Y"/>
</dbReference>
<dbReference type="PANTHER" id="PTHR11076:SF33">
    <property type="entry name" value="DNA POLYMERASE KAPPA"/>
    <property type="match status" value="1"/>
</dbReference>
<keyword evidence="8 17" id="KW-0235">DNA replication</keyword>
<comment type="cofactor">
    <cofactor evidence="17">
        <name>Mg(2+)</name>
        <dbReference type="ChEBI" id="CHEBI:18420"/>
    </cofactor>
    <text evidence="17">Binds 2 magnesium ions per subunit.</text>
</comment>
<feature type="binding site" evidence="17">
    <location>
        <position position="57"/>
    </location>
    <ligand>
        <name>Mg(2+)</name>
        <dbReference type="ChEBI" id="CHEBI:18420"/>
    </ligand>
</feature>
<keyword evidence="11 17" id="KW-0460">Magnesium</keyword>
<evidence type="ECO:0000256" key="8">
    <source>
        <dbReference type="ARBA" id="ARBA00022705"/>
    </source>
</evidence>
<dbReference type="Gene3D" id="3.30.70.270">
    <property type="match status" value="1"/>
</dbReference>
<keyword evidence="5 17" id="KW-0963">Cytoplasm</keyword>
<keyword evidence="9 17" id="KW-0479">Metal-binding</keyword>
<dbReference type="GO" id="GO:0009432">
    <property type="term" value="P:SOS response"/>
    <property type="evidence" value="ECO:0007669"/>
    <property type="project" value="TreeGrafter"/>
</dbReference>
<feature type="binding site" evidence="17">
    <location>
        <position position="150"/>
    </location>
    <ligand>
        <name>Mg(2+)</name>
        <dbReference type="ChEBI" id="CHEBI:18420"/>
    </ligand>
</feature>
<comment type="subunit">
    <text evidence="3 17">Monomer.</text>
</comment>
<accession>A0A0K6I4P8</accession>
<keyword evidence="10 17" id="KW-0227">DNA damage</keyword>
<evidence type="ECO:0000256" key="3">
    <source>
        <dbReference type="ARBA" id="ARBA00011245"/>
    </source>
</evidence>
<dbReference type="Pfam" id="PF00817">
    <property type="entry name" value="IMS"/>
    <property type="match status" value="1"/>
</dbReference>